<dbReference type="Proteomes" id="UP000610960">
    <property type="component" value="Unassembled WGS sequence"/>
</dbReference>
<accession>A0A830GWX3</accession>
<dbReference type="PANTHER" id="PTHR38433:SF1">
    <property type="entry name" value="DUF1641 DOMAIN-CONTAINING PROTEIN"/>
    <property type="match status" value="1"/>
</dbReference>
<dbReference type="PANTHER" id="PTHR38433">
    <property type="match status" value="1"/>
</dbReference>
<keyword evidence="2" id="KW-1185">Reference proteome</keyword>
<evidence type="ECO:0000313" key="1">
    <source>
        <dbReference type="EMBL" id="GGP22030.1"/>
    </source>
</evidence>
<dbReference type="AlphaFoldDB" id="A0A830GWX3"/>
<dbReference type="EMBL" id="BMNL01000003">
    <property type="protein sequence ID" value="GGP22030.1"/>
    <property type="molecule type" value="Genomic_DNA"/>
</dbReference>
<sequence>MTPVASIDIDEEMERLLSPRTVGLLGKMVDLLRKLDEAGILDAISSLAASDVVGELAKVLLTTDLVRLLNGIDNLLRLAGELSDGEAVDSIEKLLGLAKALNRLGVLDSLEDLAGNPELLVDASKALLGTGFIHLLNNLDELNKALTAIDFKALASLMDALMRGLKAGAGPQDSLGLIKAVLSNDDAKRGLAVAINVLSKLGATIAPPQ</sequence>
<evidence type="ECO:0000313" key="2">
    <source>
        <dbReference type="Proteomes" id="UP000610960"/>
    </source>
</evidence>
<gene>
    <name evidence="1" type="ORF">GCM10007981_16640</name>
</gene>
<reference evidence="1" key="1">
    <citation type="journal article" date="2014" name="Int. J. Syst. Evol. Microbiol.">
        <title>Complete genome sequence of Corynebacterium casei LMG S-19264T (=DSM 44701T), isolated from a smear-ripened cheese.</title>
        <authorList>
            <consortium name="US DOE Joint Genome Institute (JGI-PGF)"/>
            <person name="Walter F."/>
            <person name="Albersmeier A."/>
            <person name="Kalinowski J."/>
            <person name="Ruckert C."/>
        </authorList>
    </citation>
    <scope>NUCLEOTIDE SEQUENCE</scope>
    <source>
        <strain evidence="1">JCM 10088</strain>
    </source>
</reference>
<proteinExistence type="predicted"/>
<reference evidence="1" key="2">
    <citation type="submission" date="2020-09" db="EMBL/GenBank/DDBJ databases">
        <authorList>
            <person name="Sun Q."/>
            <person name="Ohkuma M."/>
        </authorList>
    </citation>
    <scope>NUCLEOTIDE SEQUENCE</scope>
    <source>
        <strain evidence="1">JCM 10088</strain>
    </source>
</reference>
<organism evidence="1 2">
    <name type="scientific">Thermocladium modestius</name>
    <dbReference type="NCBI Taxonomy" id="62609"/>
    <lineage>
        <taxon>Archaea</taxon>
        <taxon>Thermoproteota</taxon>
        <taxon>Thermoprotei</taxon>
        <taxon>Thermoproteales</taxon>
        <taxon>Thermoproteaceae</taxon>
        <taxon>Thermocladium</taxon>
    </lineage>
</organism>
<protein>
    <recommendedName>
        <fullName evidence="3">DUF1641 domain-containing protein</fullName>
    </recommendedName>
</protein>
<name>A0A830GWX3_9CREN</name>
<comment type="caution">
    <text evidence="1">The sequence shown here is derived from an EMBL/GenBank/DDBJ whole genome shotgun (WGS) entry which is preliminary data.</text>
</comment>
<evidence type="ECO:0008006" key="3">
    <source>
        <dbReference type="Google" id="ProtNLM"/>
    </source>
</evidence>